<dbReference type="PROSITE" id="PS51318">
    <property type="entry name" value="TAT"/>
    <property type="match status" value="1"/>
</dbReference>
<evidence type="ECO:0000256" key="2">
    <source>
        <dbReference type="SAM" id="SignalP"/>
    </source>
</evidence>
<dbReference type="InterPro" id="IPR029058">
    <property type="entry name" value="AB_hydrolase_fold"/>
</dbReference>
<dbReference type="GO" id="GO:0016787">
    <property type="term" value="F:hydrolase activity"/>
    <property type="evidence" value="ECO:0007669"/>
    <property type="project" value="UniProtKB-KW"/>
</dbReference>
<dbReference type="SUPFAM" id="SSF53474">
    <property type="entry name" value="alpha/beta-Hydrolases"/>
    <property type="match status" value="1"/>
</dbReference>
<evidence type="ECO:0000313" key="4">
    <source>
        <dbReference type="EMBL" id="PTX56355.1"/>
    </source>
</evidence>
<dbReference type="EMBL" id="QBKS01000001">
    <property type="protein sequence ID" value="PTX56355.1"/>
    <property type="molecule type" value="Genomic_DNA"/>
</dbReference>
<feature type="chain" id="PRO_5015588374" evidence="2">
    <location>
        <begin position="29"/>
        <end position="326"/>
    </location>
</feature>
<dbReference type="PANTHER" id="PTHR43329">
    <property type="entry name" value="EPOXIDE HYDROLASE"/>
    <property type="match status" value="1"/>
</dbReference>
<dbReference type="AlphaFoldDB" id="A0A2T6BJX2"/>
<dbReference type="Proteomes" id="UP000243978">
    <property type="component" value="Unassembled WGS sequence"/>
</dbReference>
<reference evidence="4 5" key="1">
    <citation type="submission" date="2018-04" db="EMBL/GenBank/DDBJ databases">
        <title>Genomic Encyclopedia of Archaeal and Bacterial Type Strains, Phase II (KMG-II): from individual species to whole genera.</title>
        <authorList>
            <person name="Goeker M."/>
        </authorList>
    </citation>
    <scope>NUCLEOTIDE SEQUENCE [LARGE SCALE GENOMIC DNA]</scope>
    <source>
        <strain evidence="4 5">DSM 100977</strain>
    </source>
</reference>
<dbReference type="InterPro" id="IPR006311">
    <property type="entry name" value="TAT_signal"/>
</dbReference>
<evidence type="ECO:0000313" key="5">
    <source>
        <dbReference type="Proteomes" id="UP000243978"/>
    </source>
</evidence>
<dbReference type="NCBIfam" id="NF002938">
    <property type="entry name" value="PRK03592.1"/>
    <property type="match status" value="1"/>
</dbReference>
<dbReference type="InterPro" id="IPR000639">
    <property type="entry name" value="Epox_hydrolase-like"/>
</dbReference>
<gene>
    <name evidence="4" type="ORF">C8N43_1012</name>
</gene>
<sequence length="326" mass="35288">MTPTLTRRALLRLTAATTLLSAALPALADGDAPSAEMPFEKRLVEVNGSKMAYVDEGEGPVVLFLHGNPTSSYLWRNIIPFVTEDHRAIAVDLIGMGDSDKPDIGYTFADHAAYLDGFIAALDLQDITLVIHDWGSVLGMRYARLNEGNVKAIAFMEAGIPPALPAPSLEAMGPQNAELFAMLRSPAGDEAVLQNNFFVEEVLGKFGVATPLSDEVLAQYRKPFPTPESRKPTLVWPRQIPIAGEPADTGAVITANGEWLYSTDMPKLMLHVAPGALMPPPVVEYVKANASNLEDVFLGPGVHFVQEDHPTAIGRALRDWIDRLPA</sequence>
<evidence type="ECO:0000256" key="1">
    <source>
        <dbReference type="ARBA" id="ARBA00022801"/>
    </source>
</evidence>
<feature type="domain" description="AB hydrolase-1" evidence="3">
    <location>
        <begin position="60"/>
        <end position="310"/>
    </location>
</feature>
<keyword evidence="1" id="KW-0378">Hydrolase</keyword>
<dbReference type="Gene3D" id="3.40.50.1820">
    <property type="entry name" value="alpha/beta hydrolase"/>
    <property type="match status" value="1"/>
</dbReference>
<dbReference type="InterPro" id="IPR000073">
    <property type="entry name" value="AB_hydrolase_1"/>
</dbReference>
<comment type="caution">
    <text evidence="4">The sequence shown here is derived from an EMBL/GenBank/DDBJ whole genome shotgun (WGS) entry which is preliminary data.</text>
</comment>
<keyword evidence="5" id="KW-1185">Reference proteome</keyword>
<accession>A0A2T6BJX2</accession>
<dbReference type="PRINTS" id="PR00412">
    <property type="entry name" value="EPOXHYDRLASE"/>
</dbReference>
<name>A0A2T6BJX2_9RHOB</name>
<dbReference type="Pfam" id="PF00561">
    <property type="entry name" value="Abhydrolase_1"/>
    <property type="match status" value="1"/>
</dbReference>
<keyword evidence="2" id="KW-0732">Signal</keyword>
<evidence type="ECO:0000259" key="3">
    <source>
        <dbReference type="Pfam" id="PF00561"/>
    </source>
</evidence>
<dbReference type="RefSeq" id="WP_211308560.1">
    <property type="nucleotide sequence ID" value="NZ_QBKS01000001.1"/>
</dbReference>
<feature type="signal peptide" evidence="2">
    <location>
        <begin position="1"/>
        <end position="28"/>
    </location>
</feature>
<protein>
    <submittedName>
        <fullName evidence="4">Haloalkane dehalogenase</fullName>
    </submittedName>
</protein>
<organism evidence="4 5">
    <name type="scientific">Litoreibacter ponti</name>
    <dbReference type="NCBI Taxonomy" id="1510457"/>
    <lineage>
        <taxon>Bacteria</taxon>
        <taxon>Pseudomonadati</taxon>
        <taxon>Pseudomonadota</taxon>
        <taxon>Alphaproteobacteria</taxon>
        <taxon>Rhodobacterales</taxon>
        <taxon>Roseobacteraceae</taxon>
        <taxon>Litoreibacter</taxon>
    </lineage>
</organism>
<proteinExistence type="predicted"/>